<evidence type="ECO:0000313" key="3">
    <source>
        <dbReference type="EMBL" id="RQW08850.1"/>
    </source>
</evidence>
<dbReference type="EMBL" id="RQPI01000017">
    <property type="protein sequence ID" value="RQW08850.1"/>
    <property type="molecule type" value="Genomic_DNA"/>
</dbReference>
<dbReference type="SMART" id="SM00943">
    <property type="entry name" value="Prim-Pol"/>
    <property type="match status" value="1"/>
</dbReference>
<dbReference type="SUPFAM" id="SSF56747">
    <property type="entry name" value="Prim-pol domain"/>
    <property type="match status" value="1"/>
</dbReference>
<dbReference type="AlphaFoldDB" id="A0A3N9P0R4"/>
<name>A0A3N9P0R4_9BACL</name>
<evidence type="ECO:0000313" key="4">
    <source>
        <dbReference type="Proteomes" id="UP000282529"/>
    </source>
</evidence>
<protein>
    <recommendedName>
        <fullName evidence="2">DNA primase/polymerase bifunctional N-terminal domain-containing protein</fullName>
    </recommendedName>
</protein>
<dbReference type="InterPro" id="IPR015330">
    <property type="entry name" value="DNA_primase/pol_bifunc_N"/>
</dbReference>
<organism evidence="3 4">
    <name type="scientific">Paenibacillus rhizophilus</name>
    <dbReference type="NCBI Taxonomy" id="1850366"/>
    <lineage>
        <taxon>Bacteria</taxon>
        <taxon>Bacillati</taxon>
        <taxon>Bacillota</taxon>
        <taxon>Bacilli</taxon>
        <taxon>Bacillales</taxon>
        <taxon>Paenibacillaceae</taxon>
        <taxon>Paenibacillus</taxon>
    </lineage>
</organism>
<dbReference type="Pfam" id="PF09250">
    <property type="entry name" value="Prim-Pol"/>
    <property type="match status" value="1"/>
</dbReference>
<dbReference type="OrthoDB" id="25220at2"/>
<feature type="region of interest" description="Disordered" evidence="1">
    <location>
        <begin position="958"/>
        <end position="984"/>
    </location>
</feature>
<comment type="caution">
    <text evidence="3">The sequence shown here is derived from an EMBL/GenBank/DDBJ whole genome shotgun (WGS) entry which is preliminary data.</text>
</comment>
<dbReference type="CDD" id="cd04859">
    <property type="entry name" value="Prim_Pol"/>
    <property type="match status" value="1"/>
</dbReference>
<feature type="compositionally biased region" description="Basic and acidic residues" evidence="1">
    <location>
        <begin position="13"/>
        <end position="25"/>
    </location>
</feature>
<feature type="region of interest" description="Disordered" evidence="1">
    <location>
        <begin position="1"/>
        <end position="26"/>
    </location>
</feature>
<keyword evidence="4" id="KW-1185">Reference proteome</keyword>
<evidence type="ECO:0000259" key="2">
    <source>
        <dbReference type="SMART" id="SM00943"/>
    </source>
</evidence>
<feature type="compositionally biased region" description="Basic and acidic residues" evidence="1">
    <location>
        <begin position="958"/>
        <end position="976"/>
    </location>
</feature>
<proteinExistence type="predicted"/>
<accession>A0A3N9P0R4</accession>
<dbReference type="Proteomes" id="UP000282529">
    <property type="component" value="Unassembled WGS sequence"/>
</dbReference>
<dbReference type="RefSeq" id="WP_124697455.1">
    <property type="nucleotide sequence ID" value="NZ_JBHUFE010000025.1"/>
</dbReference>
<reference evidence="3 4" key="1">
    <citation type="submission" date="2018-11" db="EMBL/GenBank/DDBJ databases">
        <title>Genome sequence of strain 7197.</title>
        <authorList>
            <person name="Gao J."/>
            <person name="Sun J."/>
        </authorList>
    </citation>
    <scope>NUCLEOTIDE SEQUENCE [LARGE SCALE GENOMIC DNA]</scope>
    <source>
        <strain evidence="3 4">7197</strain>
    </source>
</reference>
<feature type="domain" description="DNA primase/polymerase bifunctional N-terminal" evidence="2">
    <location>
        <begin position="1"/>
        <end position="176"/>
    </location>
</feature>
<gene>
    <name evidence="3" type="ORF">EH198_20880</name>
</gene>
<sequence>MASHSKPVFPMCSHDHSGVTEEHRERCKRPGKAPLIANWSHRSSSDPLQLKDWFAKHLEWNVGLVLGQRSGIVAIDVDGDFGREKLEELSGGDLPPTWRYSTPGGGYRHLYEVPNGWVFNKASFSSPISKHEALELLGDGQCTVIPGSVHANGGRYEWEEGGSPNDLPLAPAPEWMLRRMNLAWAANDLFDDDVQKEDADPSQEDVQEVILKELDLHPASTGKSALNASFVVSSPAVNVAALLEQTPTLERMSRGCPRLLQITDEQADDGCSEDDWFKTISLLTRLGKPEEARVFSEASEKHDEHSESRLAKMETDSKAEAFGPPRCASFGCSPDQVKSCFSSVRSKDGQISNSPADVVRQKKSKSALPEHIEKRLAEGQYQIKDGKVGEISYGKKGAETFHPIANFVAYASATVLADDGAEARQFFTIQGVSLDTWKPLPPLEVKQEEFEALAWIFRWGLSANLEPEIAVKQKMRHLIQHLSKDALKKTVYAHLGFRQFPGGWRYLHGGGCVGEENVEVQLDKRLEKYVLTETDASLQEPIRASLNLLKIAKPEVMLPLLSAVFLSPLCEALRQGGIEPAFLLWLYGVTGTRKSTLSALVMSHFGPFTPKSPPASFKDTANSLEKRAFDCKDSLLWIDDFHPSASPAEARKMEQTAQFLIRSFGDRVGRGRMKADASLRTDYAAKGLAIVTGEQQPDGHSSSARLQGVELRPDDINLAKLTVAQRQSGLLTHTMAGYVAWVGEQMSEPGFVEELRQTFHERRDLALPGQSHGRLAENAAWLFLGWDNLLKFAVLEGVLTETERQLRLDEGWSTLLSLSEQQSEQVQDARPGEQFLSIVGELLQNGSLCTLPSSSTSQEDFGGTISRGTHVGWRDNEHFFFLPDVLYNEVSAFLSKRQEQVPLKMKDLWRQLHFDGLLEPEITREGGKEKTKFARRKTIDGERINTIWIKRSAIWERDPEAEDREKVRKAAVDRPKPSSGPFET</sequence>
<evidence type="ECO:0000256" key="1">
    <source>
        <dbReference type="SAM" id="MobiDB-lite"/>
    </source>
</evidence>